<organism evidence="1 2">
    <name type="scientific">Buddleja alternifolia</name>
    <dbReference type="NCBI Taxonomy" id="168488"/>
    <lineage>
        <taxon>Eukaryota</taxon>
        <taxon>Viridiplantae</taxon>
        <taxon>Streptophyta</taxon>
        <taxon>Embryophyta</taxon>
        <taxon>Tracheophyta</taxon>
        <taxon>Spermatophyta</taxon>
        <taxon>Magnoliopsida</taxon>
        <taxon>eudicotyledons</taxon>
        <taxon>Gunneridae</taxon>
        <taxon>Pentapetalae</taxon>
        <taxon>asterids</taxon>
        <taxon>lamiids</taxon>
        <taxon>Lamiales</taxon>
        <taxon>Scrophulariaceae</taxon>
        <taxon>Buddlejeae</taxon>
        <taxon>Buddleja</taxon>
    </lineage>
</organism>
<evidence type="ECO:0000313" key="2">
    <source>
        <dbReference type="Proteomes" id="UP000826271"/>
    </source>
</evidence>
<keyword evidence="2" id="KW-1185">Reference proteome</keyword>
<dbReference type="InterPro" id="IPR025322">
    <property type="entry name" value="PADRE_dom"/>
</dbReference>
<reference evidence="1" key="1">
    <citation type="submission" date="2019-10" db="EMBL/GenBank/DDBJ databases">
        <authorList>
            <person name="Zhang R."/>
            <person name="Pan Y."/>
            <person name="Wang J."/>
            <person name="Ma R."/>
            <person name="Yu S."/>
        </authorList>
    </citation>
    <scope>NUCLEOTIDE SEQUENCE</scope>
    <source>
        <strain evidence="1">LA-IB0</strain>
        <tissue evidence="1">Leaf</tissue>
    </source>
</reference>
<gene>
    <name evidence="1" type="ORF">BUALT_Bualt11G0058900</name>
</gene>
<evidence type="ECO:0000313" key="1">
    <source>
        <dbReference type="EMBL" id="KAG8373762.1"/>
    </source>
</evidence>
<dbReference type="Pfam" id="PF14009">
    <property type="entry name" value="PADRE"/>
    <property type="match status" value="1"/>
</dbReference>
<accession>A0AAV6WZY6</accession>
<sequence>MGNYVSCTLSVPVGKSSGRGTKVIFPCGEIRRLYEPTKAAELMLETPNYFLVNAKSLRIGSRFSALNADEDLEIGSVYAFFPMKRLNSAVTAADMGVLFVAANSAAKRLSRISPCGGDMHVAQSTTEKGTAAAPKLNLDDIEELWTPEFKQRLSVCRSKKPLLETIVEEPGKILR</sequence>
<dbReference type="PANTHER" id="PTHR33052">
    <property type="entry name" value="DUF4228 DOMAIN PROTEIN-RELATED"/>
    <property type="match status" value="1"/>
</dbReference>
<evidence type="ECO:0008006" key="3">
    <source>
        <dbReference type="Google" id="ProtNLM"/>
    </source>
</evidence>
<protein>
    <recommendedName>
        <fullName evidence="3">DUF4228 domain protein</fullName>
    </recommendedName>
</protein>
<dbReference type="Proteomes" id="UP000826271">
    <property type="component" value="Unassembled WGS sequence"/>
</dbReference>
<dbReference type="AlphaFoldDB" id="A0AAV6WZY6"/>
<dbReference type="EMBL" id="WHWC01000011">
    <property type="protein sequence ID" value="KAG8373762.1"/>
    <property type="molecule type" value="Genomic_DNA"/>
</dbReference>
<comment type="caution">
    <text evidence="1">The sequence shown here is derived from an EMBL/GenBank/DDBJ whole genome shotgun (WGS) entry which is preliminary data.</text>
</comment>
<proteinExistence type="predicted"/>
<name>A0AAV6WZY6_9LAMI</name>